<dbReference type="AlphaFoldDB" id="A0A1G9ZCW3"/>
<accession>A0A1G9ZCW3</accession>
<protein>
    <submittedName>
        <fullName evidence="1">Uncharacterized protein</fullName>
    </submittedName>
</protein>
<dbReference type="STRING" id="1196353.SAMN05444921_12181"/>
<evidence type="ECO:0000313" key="1">
    <source>
        <dbReference type="EMBL" id="SDN18937.1"/>
    </source>
</evidence>
<dbReference type="GeneID" id="40832660"/>
<dbReference type="OrthoDB" id="4248180at2"/>
<evidence type="ECO:0000313" key="2">
    <source>
        <dbReference type="Proteomes" id="UP000199063"/>
    </source>
</evidence>
<proteinExistence type="predicted"/>
<dbReference type="Proteomes" id="UP000199063">
    <property type="component" value="Unassembled WGS sequence"/>
</dbReference>
<dbReference type="EMBL" id="FNHI01000021">
    <property type="protein sequence ID" value="SDN18937.1"/>
    <property type="molecule type" value="Genomic_DNA"/>
</dbReference>
<organism evidence="1 2">
    <name type="scientific">Streptomyces wuyuanensis</name>
    <dbReference type="NCBI Taxonomy" id="1196353"/>
    <lineage>
        <taxon>Bacteria</taxon>
        <taxon>Bacillati</taxon>
        <taxon>Actinomycetota</taxon>
        <taxon>Actinomycetes</taxon>
        <taxon>Kitasatosporales</taxon>
        <taxon>Streptomycetaceae</taxon>
        <taxon>Streptomyces</taxon>
    </lineage>
</organism>
<name>A0A1G9ZCW3_9ACTN</name>
<reference evidence="2" key="1">
    <citation type="submission" date="2016-10" db="EMBL/GenBank/DDBJ databases">
        <authorList>
            <person name="Varghese N."/>
            <person name="Submissions S."/>
        </authorList>
    </citation>
    <scope>NUCLEOTIDE SEQUENCE [LARGE SCALE GENOMIC DNA]</scope>
    <source>
        <strain evidence="2">CGMCC 4.7042</strain>
    </source>
</reference>
<sequence length="92" mass="10567">MKLMVELDGQTVALNDCFWIRVDAAGCTWSSLHGDQALTAEDAHKEFVPRQRDRDREQRQGWSIHLLTRAQWKQQAEPCFLGTCEHRKAATA</sequence>
<gene>
    <name evidence="1" type="ORF">SAMN05444921_12181</name>
</gene>
<dbReference type="RefSeq" id="WP_093659369.1">
    <property type="nucleotide sequence ID" value="NZ_FNHI01000021.1"/>
</dbReference>
<keyword evidence="2" id="KW-1185">Reference proteome</keyword>